<dbReference type="EMBL" id="JAADJG010000114">
    <property type="protein sequence ID" value="KAF4454890.1"/>
    <property type="molecule type" value="Genomic_DNA"/>
</dbReference>
<organism evidence="2 3">
    <name type="scientific">Fusarium austroafricanum</name>
    <dbReference type="NCBI Taxonomy" id="2364996"/>
    <lineage>
        <taxon>Eukaryota</taxon>
        <taxon>Fungi</taxon>
        <taxon>Dikarya</taxon>
        <taxon>Ascomycota</taxon>
        <taxon>Pezizomycotina</taxon>
        <taxon>Sordariomycetes</taxon>
        <taxon>Hypocreomycetidae</taxon>
        <taxon>Hypocreales</taxon>
        <taxon>Nectriaceae</taxon>
        <taxon>Fusarium</taxon>
        <taxon>Fusarium concolor species complex</taxon>
    </lineage>
</organism>
<dbReference type="PANTHER" id="PTHR10039">
    <property type="entry name" value="AMELOGENIN"/>
    <property type="match status" value="1"/>
</dbReference>
<feature type="repeat" description="ANK" evidence="1">
    <location>
        <begin position="504"/>
        <end position="525"/>
    </location>
</feature>
<dbReference type="SUPFAM" id="SSF48403">
    <property type="entry name" value="Ankyrin repeat"/>
    <property type="match status" value="1"/>
</dbReference>
<dbReference type="PROSITE" id="PS50297">
    <property type="entry name" value="ANK_REP_REGION"/>
    <property type="match status" value="1"/>
</dbReference>
<dbReference type="Proteomes" id="UP000605986">
    <property type="component" value="Unassembled WGS sequence"/>
</dbReference>
<reference evidence="2" key="1">
    <citation type="submission" date="2020-01" db="EMBL/GenBank/DDBJ databases">
        <title>Identification and distribution of gene clusters putatively required for synthesis of sphingolipid metabolism inhibitors in phylogenetically diverse species of the filamentous fungus Fusarium.</title>
        <authorList>
            <person name="Kim H.-S."/>
            <person name="Busman M."/>
            <person name="Brown D.W."/>
            <person name="Divon H."/>
            <person name="Uhlig S."/>
            <person name="Proctor R.H."/>
        </authorList>
    </citation>
    <scope>NUCLEOTIDE SEQUENCE</scope>
    <source>
        <strain evidence="2">NRRL 53441</strain>
    </source>
</reference>
<protein>
    <submittedName>
        <fullName evidence="2">Zinc finger protein</fullName>
    </submittedName>
</protein>
<dbReference type="PANTHER" id="PTHR10039:SF14">
    <property type="entry name" value="NACHT DOMAIN-CONTAINING PROTEIN"/>
    <property type="match status" value="1"/>
</dbReference>
<dbReference type="PROSITE" id="PS50088">
    <property type="entry name" value="ANK_REPEAT"/>
    <property type="match status" value="1"/>
</dbReference>
<evidence type="ECO:0000313" key="2">
    <source>
        <dbReference type="EMBL" id="KAF4454890.1"/>
    </source>
</evidence>
<dbReference type="Pfam" id="PF12796">
    <property type="entry name" value="Ank_2"/>
    <property type="match status" value="1"/>
</dbReference>
<accession>A0A8H4P0T2</accession>
<dbReference type="OrthoDB" id="21416at2759"/>
<sequence>MVEKTVEWLLSLAFEKSDAPNLRIIFSSQRDGVSDVLLKSHPSISLETSAHAEDIRRYCVEFSKQIQQKFRLSQKEQDNILSKVVGMFLYARVVLNNLLNQVTLSDLNKEVHPDTFPRGIEDAYSRVVARVLVEGHPTRPHALKLLGLLISGQRLLRWREVQAFFCIDPIQGEAHYDNDRLRVSSKELCGSLVDTGRVLGEISMSEETIQIVHPTAQRYLIERHLIMTSLEHANMSLFCSQYLVSKPFSAGADRQAIMSYAKTGSYSFLDYAVQHWYDHAKFCINSIESLEPSLVDSVIKSLATFLNSYGHKVTNTHHHNTGHDREVINIFQSLAADGYQRSKHLRIELRTRLIRQQLEELYEKGFHSQQSVILDLYGPKQRLKCPKPWCSFFMGSFQTVEEREKHVRRHERPFYCPVEGCFASKLGFESASLLEQHQTSQHSKTTDELRFPTLKPKITKDLRSAAKSGNVEAVKSILNDATKYASPKIINTSLSLAAENGHAENMTPLEFAVRSGHLDVVSLLLAQPNINGWNIFYTACLIGRFDMARLIFETVGCEETEKHLIMAHSIQSGNLTLIQYLIENGFREYVPEILDIKGILENQDSGEILELLLNTGCPILEVSDVEYTIQAGYINEAKMLLSYKELHLSRGDKTKLIALARQQGSDGLIDLIQKVEPFDRYHWYSTEEALQQHIYDERTKPLEDPLKFAQANLALALGLEPDGTKKKES</sequence>
<keyword evidence="1" id="KW-0040">ANK repeat</keyword>
<dbReference type="Gene3D" id="1.25.40.20">
    <property type="entry name" value="Ankyrin repeat-containing domain"/>
    <property type="match status" value="1"/>
</dbReference>
<comment type="caution">
    <text evidence="2">The sequence shown here is derived from an EMBL/GenBank/DDBJ whole genome shotgun (WGS) entry which is preliminary data.</text>
</comment>
<dbReference type="InterPro" id="IPR002110">
    <property type="entry name" value="Ankyrin_rpt"/>
</dbReference>
<proteinExistence type="predicted"/>
<evidence type="ECO:0000313" key="3">
    <source>
        <dbReference type="Proteomes" id="UP000605986"/>
    </source>
</evidence>
<evidence type="ECO:0000256" key="1">
    <source>
        <dbReference type="PROSITE-ProRule" id="PRU00023"/>
    </source>
</evidence>
<keyword evidence="3" id="KW-1185">Reference proteome</keyword>
<name>A0A8H4P0T2_9HYPO</name>
<dbReference type="InterPro" id="IPR036770">
    <property type="entry name" value="Ankyrin_rpt-contain_sf"/>
</dbReference>
<dbReference type="AlphaFoldDB" id="A0A8H4P0T2"/>
<gene>
    <name evidence="2" type="ORF">F53441_2683</name>
</gene>